<evidence type="ECO:0000313" key="1">
    <source>
        <dbReference type="EMBL" id="QDV26410.1"/>
    </source>
</evidence>
<dbReference type="EMBL" id="CP036298">
    <property type="protein sequence ID" value="QDV26410.1"/>
    <property type="molecule type" value="Genomic_DNA"/>
</dbReference>
<dbReference type="Proteomes" id="UP000318017">
    <property type="component" value="Chromosome"/>
</dbReference>
<dbReference type="OrthoDB" id="9794954at2"/>
<accession>A0A518GCY2</accession>
<sequence>MTASVQNRIGMESAGARAKVLPPLFEDHVIAWKLKNGGDASEREQRLFDRVNRLTQDTRLPDAETKWSVLDRASVQCSMPLIASLNGWNAGDWLDFAGELQSAGAKTVAPDIHRCPAGLPEQTQFHSEPVFDEASTDCSGILER</sequence>
<proteinExistence type="predicted"/>
<dbReference type="AlphaFoldDB" id="A0A518GCY2"/>
<gene>
    <name evidence="1" type="ORF">Q31a_47840</name>
</gene>
<dbReference type="KEGG" id="ahel:Q31a_47840"/>
<name>A0A518GCY2_9BACT</name>
<protein>
    <submittedName>
        <fullName evidence="1">Dihydroorotate dehydrogenase 2</fullName>
    </submittedName>
</protein>
<dbReference type="RefSeq" id="WP_145082534.1">
    <property type="nucleotide sequence ID" value="NZ_CP036298.1"/>
</dbReference>
<evidence type="ECO:0000313" key="2">
    <source>
        <dbReference type="Proteomes" id="UP000318017"/>
    </source>
</evidence>
<organism evidence="1 2">
    <name type="scientific">Aureliella helgolandensis</name>
    <dbReference type="NCBI Taxonomy" id="2527968"/>
    <lineage>
        <taxon>Bacteria</taxon>
        <taxon>Pseudomonadati</taxon>
        <taxon>Planctomycetota</taxon>
        <taxon>Planctomycetia</taxon>
        <taxon>Pirellulales</taxon>
        <taxon>Pirellulaceae</taxon>
        <taxon>Aureliella</taxon>
    </lineage>
</organism>
<keyword evidence="2" id="KW-1185">Reference proteome</keyword>
<reference evidence="1 2" key="1">
    <citation type="submission" date="2019-02" db="EMBL/GenBank/DDBJ databases">
        <title>Deep-cultivation of Planctomycetes and their phenomic and genomic characterization uncovers novel biology.</title>
        <authorList>
            <person name="Wiegand S."/>
            <person name="Jogler M."/>
            <person name="Boedeker C."/>
            <person name="Pinto D."/>
            <person name="Vollmers J."/>
            <person name="Rivas-Marin E."/>
            <person name="Kohn T."/>
            <person name="Peeters S.H."/>
            <person name="Heuer A."/>
            <person name="Rast P."/>
            <person name="Oberbeckmann S."/>
            <person name="Bunk B."/>
            <person name="Jeske O."/>
            <person name="Meyerdierks A."/>
            <person name="Storesund J.E."/>
            <person name="Kallscheuer N."/>
            <person name="Luecker S."/>
            <person name="Lage O.M."/>
            <person name="Pohl T."/>
            <person name="Merkel B.J."/>
            <person name="Hornburger P."/>
            <person name="Mueller R.-W."/>
            <person name="Bruemmer F."/>
            <person name="Labrenz M."/>
            <person name="Spormann A.M."/>
            <person name="Op den Camp H."/>
            <person name="Overmann J."/>
            <person name="Amann R."/>
            <person name="Jetten M.S.M."/>
            <person name="Mascher T."/>
            <person name="Medema M.H."/>
            <person name="Devos D.P."/>
            <person name="Kaster A.-K."/>
            <person name="Ovreas L."/>
            <person name="Rohde M."/>
            <person name="Galperin M.Y."/>
            <person name="Jogler C."/>
        </authorList>
    </citation>
    <scope>NUCLEOTIDE SEQUENCE [LARGE SCALE GENOMIC DNA]</scope>
    <source>
        <strain evidence="1 2">Q31a</strain>
    </source>
</reference>